<dbReference type="AlphaFoldDB" id="A0A0A2C5A6"/>
<dbReference type="Pfam" id="PF07862">
    <property type="entry name" value="Nif11"/>
    <property type="match status" value="1"/>
</dbReference>
<comment type="caution">
    <text evidence="2">The sequence shown here is derived from an EMBL/GenBank/DDBJ whole genome shotgun (WGS) entry which is preliminary data.</text>
</comment>
<dbReference type="InterPro" id="IPR012903">
    <property type="entry name" value="Nif11"/>
</dbReference>
<gene>
    <name evidence="2" type="ORF">EV03_2232</name>
</gene>
<evidence type="ECO:0000259" key="1">
    <source>
        <dbReference type="Pfam" id="PF07862"/>
    </source>
</evidence>
<reference evidence="3" key="1">
    <citation type="journal article" date="2014" name="Sci. Data">
        <title>Genomes of diverse isolates of the marine cyanobacterium Prochlorococcus.</title>
        <authorList>
            <person name="Biller S."/>
            <person name="Berube P."/>
            <person name="Thompson J."/>
            <person name="Kelly L."/>
            <person name="Roggensack S."/>
            <person name="Awad L."/>
            <person name="Roache-Johnson K."/>
            <person name="Ding H."/>
            <person name="Giovannoni S.J."/>
            <person name="Moore L.R."/>
            <person name="Chisholm S.W."/>
        </authorList>
    </citation>
    <scope>NUCLEOTIDE SEQUENCE [LARGE SCALE GENOMIC DNA]</scope>
    <source>
        <strain evidence="3">PAC1</strain>
    </source>
</reference>
<accession>A0A0A2C5A6</accession>
<dbReference type="Proteomes" id="UP000030392">
    <property type="component" value="Unassembled WGS sequence"/>
</dbReference>
<evidence type="ECO:0000313" key="2">
    <source>
        <dbReference type="EMBL" id="KGG19844.1"/>
    </source>
</evidence>
<dbReference type="NCBIfam" id="TIGR03798">
    <property type="entry name" value="leader_Nif11"/>
    <property type="match status" value="1"/>
</dbReference>
<organism evidence="2 3">
    <name type="scientific">Prochlorococcus marinus str. PAC1</name>
    <dbReference type="NCBI Taxonomy" id="59924"/>
    <lineage>
        <taxon>Bacteria</taxon>
        <taxon>Bacillati</taxon>
        <taxon>Cyanobacteriota</taxon>
        <taxon>Cyanophyceae</taxon>
        <taxon>Synechococcales</taxon>
        <taxon>Prochlorococcaceae</taxon>
        <taxon>Prochlorococcus</taxon>
    </lineage>
</organism>
<evidence type="ECO:0000313" key="3">
    <source>
        <dbReference type="Proteomes" id="UP000030392"/>
    </source>
</evidence>
<name>A0A0A2C5A6_PROMR</name>
<protein>
    <recommendedName>
        <fullName evidence="1">Nif11 domain-containing protein</fullName>
    </recommendedName>
</protein>
<dbReference type="InterPro" id="IPR022516">
    <property type="entry name" value="CHP03798_Ocin"/>
</dbReference>
<dbReference type="RefSeq" id="WP_036907769.1">
    <property type="nucleotide sequence ID" value="NZ_CP138967.1"/>
</dbReference>
<proteinExistence type="predicted"/>
<feature type="domain" description="Nif11" evidence="1">
    <location>
        <begin position="1"/>
        <end position="48"/>
    </location>
</feature>
<dbReference type="EMBL" id="JNAX01000015">
    <property type="protein sequence ID" value="KGG19844.1"/>
    <property type="molecule type" value="Genomic_DNA"/>
</dbReference>
<sequence length="71" mass="8032">MSLDHLRRFLKEMQNDDILKDEVLSSSTADDVALIALRKGYEFSGDELLRFSGKKVGKVTVQKNDVPGEYN</sequence>